<comment type="caution">
    <text evidence="2">The sequence shown here is derived from an EMBL/GenBank/DDBJ whole genome shotgun (WGS) entry which is preliminary data.</text>
</comment>
<evidence type="ECO:0000313" key="2">
    <source>
        <dbReference type="EMBL" id="KAJ7670506.1"/>
    </source>
</evidence>
<sequence>MSWTPAPFDLRNGVFPFNVTYPHPVSVISNTEAFNTGLNIRDKRGCIVCGARLELQHCHIVPKVEPETWEDLRVRGFIPSNAKGVEHEARNGILMCGAHRPFFDNLYFYIRWVPEVRVPGKYLFSAAKHL</sequence>
<dbReference type="Pfam" id="PF13391">
    <property type="entry name" value="HNH_2"/>
    <property type="match status" value="1"/>
</dbReference>
<name>A0AAD7D058_MYCRO</name>
<evidence type="ECO:0000259" key="1">
    <source>
        <dbReference type="Pfam" id="PF13391"/>
    </source>
</evidence>
<proteinExistence type="predicted"/>
<accession>A0AAD7D058</accession>
<dbReference type="EMBL" id="JARKIE010000179">
    <property type="protein sequence ID" value="KAJ7670506.1"/>
    <property type="molecule type" value="Genomic_DNA"/>
</dbReference>
<dbReference type="AlphaFoldDB" id="A0AAD7D058"/>
<organism evidence="2 3">
    <name type="scientific">Mycena rosella</name>
    <name type="common">Pink bonnet</name>
    <name type="synonym">Agaricus rosellus</name>
    <dbReference type="NCBI Taxonomy" id="1033263"/>
    <lineage>
        <taxon>Eukaryota</taxon>
        <taxon>Fungi</taxon>
        <taxon>Dikarya</taxon>
        <taxon>Basidiomycota</taxon>
        <taxon>Agaricomycotina</taxon>
        <taxon>Agaricomycetes</taxon>
        <taxon>Agaricomycetidae</taxon>
        <taxon>Agaricales</taxon>
        <taxon>Marasmiineae</taxon>
        <taxon>Mycenaceae</taxon>
        <taxon>Mycena</taxon>
    </lineage>
</organism>
<protein>
    <recommendedName>
        <fullName evidence="1">HNH nuclease domain-containing protein</fullName>
    </recommendedName>
</protein>
<keyword evidence="3" id="KW-1185">Reference proteome</keyword>
<feature type="domain" description="HNH nuclease" evidence="1">
    <location>
        <begin position="46"/>
        <end position="110"/>
    </location>
</feature>
<dbReference type="Proteomes" id="UP001221757">
    <property type="component" value="Unassembled WGS sequence"/>
</dbReference>
<gene>
    <name evidence="2" type="ORF">B0H17DRAFT_948651</name>
</gene>
<evidence type="ECO:0000313" key="3">
    <source>
        <dbReference type="Proteomes" id="UP001221757"/>
    </source>
</evidence>
<dbReference type="InterPro" id="IPR003615">
    <property type="entry name" value="HNH_nuc"/>
</dbReference>
<reference evidence="2" key="1">
    <citation type="submission" date="2023-03" db="EMBL/GenBank/DDBJ databases">
        <title>Massive genome expansion in bonnet fungi (Mycena s.s.) driven by repeated elements and novel gene families across ecological guilds.</title>
        <authorList>
            <consortium name="Lawrence Berkeley National Laboratory"/>
            <person name="Harder C.B."/>
            <person name="Miyauchi S."/>
            <person name="Viragh M."/>
            <person name="Kuo A."/>
            <person name="Thoen E."/>
            <person name="Andreopoulos B."/>
            <person name="Lu D."/>
            <person name="Skrede I."/>
            <person name="Drula E."/>
            <person name="Henrissat B."/>
            <person name="Morin E."/>
            <person name="Kohler A."/>
            <person name="Barry K."/>
            <person name="LaButti K."/>
            <person name="Morin E."/>
            <person name="Salamov A."/>
            <person name="Lipzen A."/>
            <person name="Mereny Z."/>
            <person name="Hegedus B."/>
            <person name="Baldrian P."/>
            <person name="Stursova M."/>
            <person name="Weitz H."/>
            <person name="Taylor A."/>
            <person name="Grigoriev I.V."/>
            <person name="Nagy L.G."/>
            <person name="Martin F."/>
            <person name="Kauserud H."/>
        </authorList>
    </citation>
    <scope>NUCLEOTIDE SEQUENCE</scope>
    <source>
        <strain evidence="2">CBHHK067</strain>
    </source>
</reference>